<name>A0A3L9DP74_9STRE</name>
<evidence type="ECO:0000313" key="6">
    <source>
        <dbReference type="Proteomes" id="UP000279194"/>
    </source>
</evidence>
<evidence type="ECO:0000256" key="3">
    <source>
        <dbReference type="HAMAP-Rule" id="MF_01539"/>
    </source>
</evidence>
<comment type="subcellular location">
    <subcellularLocation>
        <location evidence="3">Cytoplasm</location>
    </subcellularLocation>
</comment>
<feature type="binding site" evidence="3">
    <location>
        <position position="152"/>
    </location>
    <ligand>
        <name>ATP</name>
        <dbReference type="ChEBI" id="CHEBI:30616"/>
    </ligand>
</feature>
<dbReference type="NCBIfam" id="NF010191">
    <property type="entry name" value="PRK13670.1"/>
    <property type="match status" value="1"/>
</dbReference>
<dbReference type="EC" id="6.3.4.-" evidence="3"/>
<keyword evidence="5" id="KW-0808">Transferase</keyword>
<feature type="binding site" evidence="3">
    <location>
        <position position="96"/>
    </location>
    <ligand>
        <name>ATP</name>
        <dbReference type="ChEBI" id="CHEBI:30616"/>
    </ligand>
</feature>
<comment type="similarity">
    <text evidence="3">Belongs to the TmcAL family.</text>
</comment>
<dbReference type="AlphaFoldDB" id="A0A3L9DP74"/>
<organism evidence="5 6">
    <name type="scientific">Streptococcus hillyeri</name>
    <dbReference type="NCBI Taxonomy" id="2282420"/>
    <lineage>
        <taxon>Bacteria</taxon>
        <taxon>Bacillati</taxon>
        <taxon>Bacillota</taxon>
        <taxon>Bacilli</taxon>
        <taxon>Lactobacillales</taxon>
        <taxon>Streptococcaceae</taxon>
        <taxon>Streptococcus</taxon>
    </lineage>
</organism>
<dbReference type="EMBL" id="RCVM01000009">
    <property type="protein sequence ID" value="RLY03236.1"/>
    <property type="molecule type" value="Genomic_DNA"/>
</dbReference>
<dbReference type="OrthoDB" id="9769796at2"/>
<dbReference type="PANTHER" id="PTHR37825:SF1">
    <property type="entry name" value="TRNA(MET) CYTIDINE ACETATE LIGASE"/>
    <property type="match status" value="1"/>
</dbReference>
<evidence type="ECO:0000256" key="2">
    <source>
        <dbReference type="ARBA" id="ARBA00022694"/>
    </source>
</evidence>
<comment type="catalytic activity">
    <reaction evidence="3">
        <text>cytidine(34) in elongator tRNA(Met) + acetate + ATP = N(4)-acetylcytidine(34) in elongator tRNA(Met) + AMP + diphosphate</text>
        <dbReference type="Rhea" id="RHEA:58144"/>
        <dbReference type="Rhea" id="RHEA-COMP:10693"/>
        <dbReference type="Rhea" id="RHEA-COMP:10694"/>
        <dbReference type="ChEBI" id="CHEBI:30089"/>
        <dbReference type="ChEBI" id="CHEBI:30616"/>
        <dbReference type="ChEBI" id="CHEBI:33019"/>
        <dbReference type="ChEBI" id="CHEBI:74900"/>
        <dbReference type="ChEBI" id="CHEBI:82748"/>
        <dbReference type="ChEBI" id="CHEBI:456215"/>
    </reaction>
</comment>
<dbReference type="InterPro" id="IPR008513">
    <property type="entry name" value="tRNA(Met)_cyd_acetate_ligase"/>
</dbReference>
<dbReference type="GO" id="GO:0006400">
    <property type="term" value="P:tRNA modification"/>
    <property type="evidence" value="ECO:0007669"/>
    <property type="project" value="UniProtKB-UniRule"/>
</dbReference>
<comment type="caution">
    <text evidence="5">The sequence shown here is derived from an EMBL/GenBank/DDBJ whole genome shotgun (WGS) entry which is preliminary data.</text>
</comment>
<accession>A0A3L9DP74</accession>
<dbReference type="GO" id="GO:0005524">
    <property type="term" value="F:ATP binding"/>
    <property type="evidence" value="ECO:0007669"/>
    <property type="project" value="UniProtKB-KW"/>
</dbReference>
<keyword evidence="3" id="KW-0963">Cytoplasm</keyword>
<keyword evidence="3" id="KW-0820">tRNA-binding</keyword>
<keyword evidence="6" id="KW-1185">Reference proteome</keyword>
<dbReference type="GO" id="GO:0000049">
    <property type="term" value="F:tRNA binding"/>
    <property type="evidence" value="ECO:0007669"/>
    <property type="project" value="UniProtKB-KW"/>
</dbReference>
<dbReference type="PANTHER" id="PTHR37825">
    <property type="entry name" value="TRNA(MET) CYTIDINE ACETATE LIGASE"/>
    <property type="match status" value="1"/>
</dbReference>
<dbReference type="Proteomes" id="UP000279194">
    <property type="component" value="Unassembled WGS sequence"/>
</dbReference>
<feature type="domain" description="Cysteine-rich CPCC" evidence="4">
    <location>
        <begin position="363"/>
        <end position="438"/>
    </location>
</feature>
<evidence type="ECO:0000256" key="1">
    <source>
        <dbReference type="ARBA" id="ARBA00022598"/>
    </source>
</evidence>
<comment type="function">
    <text evidence="3">Catalyzes the formation of N(4)-acetylcytidine (ac(4)C) at the wobble position of elongator tRNA(Met), using acetate and ATP as substrates. First activates an acetate ion to form acetyladenylate (Ac-AMP) and then transfers the acetyl group to tRNA to form ac(4)C34.</text>
</comment>
<keyword evidence="2 3" id="KW-0819">tRNA processing</keyword>
<dbReference type="Gene3D" id="3.40.50.620">
    <property type="entry name" value="HUPs"/>
    <property type="match status" value="1"/>
</dbReference>
<keyword evidence="3" id="KW-0547">Nucleotide-binding</keyword>
<dbReference type="InterPro" id="IPR025983">
    <property type="entry name" value="Cys_rich_CPCC"/>
</dbReference>
<dbReference type="GO" id="GO:0005737">
    <property type="term" value="C:cytoplasm"/>
    <property type="evidence" value="ECO:0007669"/>
    <property type="project" value="UniProtKB-SubCell"/>
</dbReference>
<keyword evidence="1 3" id="KW-0436">Ligase</keyword>
<dbReference type="Pfam" id="PF14206">
    <property type="entry name" value="Cys_rich_CPCC"/>
    <property type="match status" value="1"/>
</dbReference>
<dbReference type="SUPFAM" id="SSF52374">
    <property type="entry name" value="Nucleotidylyl transferase"/>
    <property type="match status" value="1"/>
</dbReference>
<dbReference type="Pfam" id="PF05636">
    <property type="entry name" value="HIGH_NTase1"/>
    <property type="match status" value="1"/>
</dbReference>
<feature type="binding site" evidence="3">
    <location>
        <begin position="7"/>
        <end position="20"/>
    </location>
    <ligand>
        <name>ATP</name>
        <dbReference type="ChEBI" id="CHEBI:30616"/>
    </ligand>
</feature>
<proteinExistence type="inferred from homology"/>
<keyword evidence="3" id="KW-0694">RNA-binding</keyword>
<dbReference type="GO" id="GO:0016740">
    <property type="term" value="F:transferase activity"/>
    <property type="evidence" value="ECO:0007669"/>
    <property type="project" value="UniProtKB-KW"/>
</dbReference>
<dbReference type="HAMAP" id="MF_01539">
    <property type="entry name" value="TmcAL"/>
    <property type="match status" value="1"/>
</dbReference>
<keyword evidence="3" id="KW-0067">ATP-binding</keyword>
<dbReference type="InterPro" id="IPR014729">
    <property type="entry name" value="Rossmann-like_a/b/a_fold"/>
</dbReference>
<dbReference type="GO" id="GO:0016879">
    <property type="term" value="F:ligase activity, forming carbon-nitrogen bonds"/>
    <property type="evidence" value="ECO:0007669"/>
    <property type="project" value="UniProtKB-UniRule"/>
</dbReference>
<feature type="binding site" evidence="3">
    <location>
        <begin position="175"/>
        <end position="176"/>
    </location>
    <ligand>
        <name>ATP</name>
        <dbReference type="ChEBI" id="CHEBI:30616"/>
    </ligand>
</feature>
<protein>
    <recommendedName>
        <fullName evidence="3">tRNA(Met) cytidine acetate ligase</fullName>
        <ecNumber evidence="3">6.3.4.-</ecNumber>
    </recommendedName>
</protein>
<evidence type="ECO:0000313" key="5">
    <source>
        <dbReference type="EMBL" id="RLY03236.1"/>
    </source>
</evidence>
<reference evidence="5 6" key="1">
    <citation type="submission" date="2018-10" db="EMBL/GenBank/DDBJ databases">
        <title>Streptococcus hillyeri sp. nov., isolated from equine tracheal sample.</title>
        <authorList>
            <person name="Macfadyen A.C."/>
            <person name="Waller A."/>
            <person name="Paterson G.K."/>
        </authorList>
    </citation>
    <scope>NUCLEOTIDE SEQUENCE [LARGE SCALE GENOMIC DNA]</scope>
    <source>
        <strain evidence="5 6">28462</strain>
    </source>
</reference>
<gene>
    <name evidence="3" type="primary">tmcAL</name>
    <name evidence="5" type="ORF">EAF07_05510</name>
</gene>
<evidence type="ECO:0000259" key="4">
    <source>
        <dbReference type="Pfam" id="PF14206"/>
    </source>
</evidence>
<sequence>MTVTGIIAEFNPFHNGHKHLLAQTKGMKIVAMSGNFMQRGEPALIDKWTRAQMALAHGADLVVELPFLVSVQSADHFARGAVDLLHRLGIDTLAFGTEEVLDYQRFSAIYGEMAEQMEAFVQTLPDAMTYPQKTQKMWETFAGINFSGDTPNHILGLAYAKACAGKNIRLQPIQRIGAGFHSEEKVAIASATAIRKHLSDQSFVEKSVPSSDLILNSPQVSWNNYFQLLKYQILTNPDLTQVFQVNEELASRIRSAIRSVATVEDLVEKVATKRYTKARVRRLLTYILVNAVEKPLPEAVHILGFTDRGREHLKAVKKSVEIVARIGAEPWDALTQQADAIYQLGDGRIAEQTWGRVPLIRKYQCHCCGYYTLDEVPDGSYEICEVCFWEDDWQQRQKPAMRGGANTVSLIEARENFTVMGASERRMLPFVRKPKPSELSAFPSNLRS</sequence>